<comment type="similarity">
    <text evidence="11 13">Belongs to the RecA family. RadA subfamily.</text>
</comment>
<evidence type="ECO:0000256" key="8">
    <source>
        <dbReference type="ARBA" id="ARBA00023016"/>
    </source>
</evidence>
<evidence type="ECO:0000313" key="15">
    <source>
        <dbReference type="EMBL" id="MBP1970838.1"/>
    </source>
</evidence>
<dbReference type="InterPro" id="IPR027417">
    <property type="entry name" value="P-loop_NTPase"/>
</dbReference>
<evidence type="ECO:0000256" key="9">
    <source>
        <dbReference type="ARBA" id="ARBA00023125"/>
    </source>
</evidence>
<dbReference type="Gene3D" id="3.40.50.300">
    <property type="entry name" value="P-loop containing nucleotide triphosphate hydrolases"/>
    <property type="match status" value="1"/>
</dbReference>
<sequence length="457" mass="49994">MAKRKTKYVCQECGYESAKWMGKCPSCNDWNTLIEEVEASSGRNQHTVSGGVKNASKPEKITAIESEKEPRMTTSMMEFNRVLGGGIVPGSLVLVGGDPGIGKSTLLLQISAQLADKNLSVLYISGEESTRQTKLRADRLGIKSDSLYVLAETNLFDITKQIDEIRPSFVVIDSIQTIFKEEVQSAPGSVPQVRESTNELMKIAKTNGIPIVIVGHVTKEGAIAGPRMLEHMVDAVLYFEGERHHMYRILRGVKNRFGSTNEMGIFEMKEEGLREVMNPSEIFLEERSQGAAGSTVVASMEGTRPVLVEIQALISPSSFGNPRRMATGVDASRVPLLMAVLEKRVGLMLQNQDAYIKVAGGVKLDEPAIDLAIAVSIASSFRDQATLPEDIFIGEVGLTGEIRRVSRFDQRVQEAAKLGFKRVICPKKNLDGWKIPKGIQVVGVDTVQEALDTGLAR</sequence>
<comment type="function">
    <text evidence="13">DNA-dependent ATPase involved in processing of recombination intermediates, plays a role in repairing DNA breaks. Stimulates the branch migration of RecA-mediated strand transfer reactions, allowing the 3' invading strand to extend heteroduplex DNA faster. Binds ssDNA in the presence of ADP but not other nucleotides, has ATPase activity that is stimulated by ssDNA and various branched DNA structures, but inhibited by SSB. Does not have RecA's homology-searching function.</text>
</comment>
<dbReference type="Pfam" id="PF18073">
    <property type="entry name" value="Zn_ribbon_LapB"/>
    <property type="match status" value="1"/>
</dbReference>
<organism evidence="15 16">
    <name type="scientific">Virgibacillus natechei</name>
    <dbReference type="NCBI Taxonomy" id="1216297"/>
    <lineage>
        <taxon>Bacteria</taxon>
        <taxon>Bacillati</taxon>
        <taxon>Bacillota</taxon>
        <taxon>Bacilli</taxon>
        <taxon>Bacillales</taxon>
        <taxon>Bacillaceae</taxon>
        <taxon>Virgibacillus</taxon>
    </lineage>
</organism>
<dbReference type="InterPro" id="IPR014721">
    <property type="entry name" value="Ribsml_uS5_D2-typ_fold_subgr"/>
</dbReference>
<dbReference type="NCBIfam" id="TIGR00416">
    <property type="entry name" value="sms"/>
    <property type="match status" value="1"/>
</dbReference>
<dbReference type="InterPro" id="IPR003593">
    <property type="entry name" value="AAA+_ATPase"/>
</dbReference>
<keyword evidence="4 13" id="KW-0863">Zinc-finger</keyword>
<feature type="short sequence motif" description="RadA KNRFG motif" evidence="11">
    <location>
        <begin position="254"/>
        <end position="258"/>
    </location>
</feature>
<accession>A0ABS4IIX8</accession>
<gene>
    <name evidence="11" type="primary">radA</name>
    <name evidence="15" type="ORF">J2Z83_002974</name>
</gene>
<keyword evidence="10 11" id="KW-0234">DNA repair</keyword>
<comment type="caution">
    <text evidence="15">The sequence shown here is derived from an EMBL/GenBank/DDBJ whole genome shotgun (WGS) entry which is preliminary data.</text>
</comment>
<feature type="binding site" evidence="11">
    <location>
        <begin position="97"/>
        <end position="104"/>
    </location>
    <ligand>
        <name>ATP</name>
        <dbReference type="ChEBI" id="CHEBI:30616"/>
    </ligand>
</feature>
<dbReference type="InterPro" id="IPR020588">
    <property type="entry name" value="RecA_ATP-bd"/>
</dbReference>
<dbReference type="SUPFAM" id="SSF54211">
    <property type="entry name" value="Ribosomal protein S5 domain 2-like"/>
    <property type="match status" value="1"/>
</dbReference>
<evidence type="ECO:0000256" key="5">
    <source>
        <dbReference type="ARBA" id="ARBA00022801"/>
    </source>
</evidence>
<dbReference type="PANTHER" id="PTHR32472">
    <property type="entry name" value="DNA REPAIR PROTEIN RADA"/>
    <property type="match status" value="1"/>
</dbReference>
<evidence type="ECO:0000256" key="10">
    <source>
        <dbReference type="ARBA" id="ARBA00023204"/>
    </source>
</evidence>
<dbReference type="Pfam" id="PF13481">
    <property type="entry name" value="AAA_25"/>
    <property type="match status" value="1"/>
</dbReference>
<dbReference type="Pfam" id="PF13541">
    <property type="entry name" value="ChlI"/>
    <property type="match status" value="1"/>
</dbReference>
<evidence type="ECO:0000313" key="16">
    <source>
        <dbReference type="Proteomes" id="UP001519345"/>
    </source>
</evidence>
<dbReference type="EMBL" id="JAGGKX010000018">
    <property type="protein sequence ID" value="MBP1970838.1"/>
    <property type="molecule type" value="Genomic_DNA"/>
</dbReference>
<evidence type="ECO:0000256" key="3">
    <source>
        <dbReference type="ARBA" id="ARBA00022763"/>
    </source>
</evidence>
<dbReference type="SMART" id="SM00382">
    <property type="entry name" value="AAA"/>
    <property type="match status" value="1"/>
</dbReference>
<evidence type="ECO:0000256" key="4">
    <source>
        <dbReference type="ARBA" id="ARBA00022771"/>
    </source>
</evidence>
<dbReference type="PROSITE" id="PS50162">
    <property type="entry name" value="RECA_2"/>
    <property type="match status" value="1"/>
</dbReference>
<dbReference type="PANTHER" id="PTHR32472:SF10">
    <property type="entry name" value="DNA REPAIR PROTEIN RADA-LIKE PROTEIN"/>
    <property type="match status" value="1"/>
</dbReference>
<keyword evidence="7 11" id="KW-0067">ATP-binding</keyword>
<keyword evidence="16" id="KW-1185">Reference proteome</keyword>
<dbReference type="RefSeq" id="WP_209463930.1">
    <property type="nucleotide sequence ID" value="NZ_CP110224.1"/>
</dbReference>
<keyword evidence="5" id="KW-0378">Hydrolase</keyword>
<dbReference type="InterPro" id="IPR004504">
    <property type="entry name" value="DNA_repair_RadA"/>
</dbReference>
<proteinExistence type="inferred from homology"/>
<dbReference type="HAMAP" id="MF_01498">
    <property type="entry name" value="RadA_bact"/>
    <property type="match status" value="1"/>
</dbReference>
<evidence type="ECO:0000256" key="1">
    <source>
        <dbReference type="ARBA" id="ARBA00022723"/>
    </source>
</evidence>
<keyword evidence="9 11" id="KW-0238">DNA-binding</keyword>
<dbReference type="Gene3D" id="3.30.230.10">
    <property type="match status" value="1"/>
</dbReference>
<evidence type="ECO:0000256" key="11">
    <source>
        <dbReference type="HAMAP-Rule" id="MF_01498"/>
    </source>
</evidence>
<dbReference type="InterPro" id="IPR041166">
    <property type="entry name" value="Rubredoxin_2"/>
</dbReference>
<dbReference type="SUPFAM" id="SSF52540">
    <property type="entry name" value="P-loop containing nucleoside triphosphate hydrolases"/>
    <property type="match status" value="1"/>
</dbReference>
<protein>
    <recommendedName>
        <fullName evidence="11 12">DNA repair protein RadA</fullName>
    </recommendedName>
</protein>
<comment type="domain">
    <text evidence="11">The middle region has homology to RecA with ATPase motifs including the RadA KNRFG motif, while the C-terminus is homologous to Lon protease.</text>
</comment>
<keyword evidence="2 11" id="KW-0547">Nucleotide-binding</keyword>
<evidence type="ECO:0000256" key="12">
    <source>
        <dbReference type="NCBIfam" id="TIGR00416"/>
    </source>
</evidence>
<evidence type="ECO:0000259" key="14">
    <source>
        <dbReference type="PROSITE" id="PS50162"/>
    </source>
</evidence>
<feature type="domain" description="RecA family profile 1" evidence="14">
    <location>
        <begin position="68"/>
        <end position="217"/>
    </location>
</feature>
<keyword evidence="1 11" id="KW-0479">Metal-binding</keyword>
<feature type="region of interest" description="Lon-protease-like" evidence="11">
    <location>
        <begin position="353"/>
        <end position="457"/>
    </location>
</feature>
<keyword evidence="6 13" id="KW-0862">Zinc</keyword>
<dbReference type="Proteomes" id="UP001519345">
    <property type="component" value="Unassembled WGS sequence"/>
</dbReference>
<name>A0ABS4IIX8_9BACI</name>
<evidence type="ECO:0000256" key="2">
    <source>
        <dbReference type="ARBA" id="ARBA00022741"/>
    </source>
</evidence>
<evidence type="ECO:0000256" key="7">
    <source>
        <dbReference type="ARBA" id="ARBA00022840"/>
    </source>
</evidence>
<comment type="function">
    <text evidence="11">Plays a role in repairing double-strand DNA breaks, probably involving stabilizing or processing branched DNA or blocked replication forks.</text>
</comment>
<reference evidence="15 16" key="1">
    <citation type="submission" date="2021-03" db="EMBL/GenBank/DDBJ databases">
        <title>Genomic Encyclopedia of Type Strains, Phase IV (KMG-IV): sequencing the most valuable type-strain genomes for metagenomic binning, comparative biology and taxonomic classification.</title>
        <authorList>
            <person name="Goeker M."/>
        </authorList>
    </citation>
    <scope>NUCLEOTIDE SEQUENCE [LARGE SCALE GENOMIC DNA]</scope>
    <source>
        <strain evidence="15 16">DSM 25609</strain>
    </source>
</reference>
<evidence type="ECO:0000256" key="13">
    <source>
        <dbReference type="RuleBase" id="RU003555"/>
    </source>
</evidence>
<keyword evidence="3 11" id="KW-0227">DNA damage</keyword>
<dbReference type="CDD" id="cd01121">
    <property type="entry name" value="RadA_SMS_N"/>
    <property type="match status" value="1"/>
</dbReference>
<dbReference type="InterPro" id="IPR020568">
    <property type="entry name" value="Ribosomal_Su5_D2-typ_SF"/>
</dbReference>
<keyword evidence="8 11" id="KW-0346">Stress response</keyword>
<evidence type="ECO:0000256" key="6">
    <source>
        <dbReference type="ARBA" id="ARBA00022833"/>
    </source>
</evidence>
<dbReference type="PRINTS" id="PR01874">
    <property type="entry name" value="DNAREPAIRADA"/>
</dbReference>